<evidence type="ECO:0000256" key="4">
    <source>
        <dbReference type="ARBA" id="ARBA00022989"/>
    </source>
</evidence>
<sequence length="82" mass="8583">MIFRLAAAGLFLALLGPVVVVLRGDPVDRAAGLQMAGVILTLLLLALAQAFGPAAFQDLALTLGVMSFGGGLVFARFLERWL</sequence>
<accession>A0A7I9VGX5</accession>
<comment type="caution">
    <text evidence="7">The sequence shown here is derived from an EMBL/GenBank/DDBJ whole genome shotgun (WGS) entry which is preliminary data.</text>
</comment>
<evidence type="ECO:0000256" key="2">
    <source>
        <dbReference type="ARBA" id="ARBA00022475"/>
    </source>
</evidence>
<keyword evidence="3 6" id="KW-0812">Transmembrane</keyword>
<keyword evidence="2" id="KW-1003">Cell membrane</keyword>
<feature type="transmembrane region" description="Helical" evidence="6">
    <location>
        <begin position="33"/>
        <end position="52"/>
    </location>
</feature>
<organism evidence="7 8">
    <name type="scientific">Anaeromyxobacter diazotrophicus</name>
    <dbReference type="NCBI Taxonomy" id="2590199"/>
    <lineage>
        <taxon>Bacteria</taxon>
        <taxon>Pseudomonadati</taxon>
        <taxon>Myxococcota</taxon>
        <taxon>Myxococcia</taxon>
        <taxon>Myxococcales</taxon>
        <taxon>Cystobacterineae</taxon>
        <taxon>Anaeromyxobacteraceae</taxon>
        <taxon>Anaeromyxobacter</taxon>
    </lineage>
</organism>
<feature type="transmembrane region" description="Helical" evidence="6">
    <location>
        <begin position="59"/>
        <end position="78"/>
    </location>
</feature>
<dbReference type="InterPro" id="IPR007208">
    <property type="entry name" value="MrpF/PhaF-like"/>
</dbReference>
<protein>
    <recommendedName>
        <fullName evidence="9">Multiple resistance and pH regulation protein F</fullName>
    </recommendedName>
</protein>
<evidence type="ECO:0000256" key="1">
    <source>
        <dbReference type="ARBA" id="ARBA00004651"/>
    </source>
</evidence>
<evidence type="ECO:0000313" key="8">
    <source>
        <dbReference type="Proteomes" id="UP000503640"/>
    </source>
</evidence>
<keyword evidence="8" id="KW-1185">Reference proteome</keyword>
<dbReference type="Proteomes" id="UP000503640">
    <property type="component" value="Unassembled WGS sequence"/>
</dbReference>
<reference evidence="8" key="1">
    <citation type="journal article" date="2020" name="Appl. Environ. Microbiol.">
        <title>Diazotrophic Anaeromyxobacter Isolates from Soils.</title>
        <authorList>
            <person name="Masuda Y."/>
            <person name="Yamanaka H."/>
            <person name="Xu Z.X."/>
            <person name="Shiratori Y."/>
            <person name="Aono T."/>
            <person name="Amachi S."/>
            <person name="Senoo K."/>
            <person name="Itoh H."/>
        </authorList>
    </citation>
    <scope>NUCLEOTIDE SEQUENCE [LARGE SCALE GENOMIC DNA]</scope>
    <source>
        <strain evidence="8">R267</strain>
    </source>
</reference>
<evidence type="ECO:0000313" key="7">
    <source>
        <dbReference type="EMBL" id="GEJ55398.1"/>
    </source>
</evidence>
<dbReference type="GO" id="GO:0005886">
    <property type="term" value="C:plasma membrane"/>
    <property type="evidence" value="ECO:0007669"/>
    <property type="project" value="UniProtKB-SubCell"/>
</dbReference>
<keyword evidence="4 6" id="KW-1133">Transmembrane helix</keyword>
<name>A0A7I9VGX5_9BACT</name>
<evidence type="ECO:0000256" key="3">
    <source>
        <dbReference type="ARBA" id="ARBA00022692"/>
    </source>
</evidence>
<evidence type="ECO:0000256" key="6">
    <source>
        <dbReference type="SAM" id="Phobius"/>
    </source>
</evidence>
<dbReference type="EMBL" id="BJTG01000001">
    <property type="protein sequence ID" value="GEJ55398.1"/>
    <property type="molecule type" value="Genomic_DNA"/>
</dbReference>
<keyword evidence="5 6" id="KW-0472">Membrane</keyword>
<dbReference type="GO" id="GO:0015075">
    <property type="term" value="F:monoatomic ion transmembrane transporter activity"/>
    <property type="evidence" value="ECO:0007669"/>
    <property type="project" value="InterPro"/>
</dbReference>
<dbReference type="AlphaFoldDB" id="A0A7I9VGX5"/>
<comment type="subcellular location">
    <subcellularLocation>
        <location evidence="1">Cell membrane</location>
        <topology evidence="1">Multi-pass membrane protein</topology>
    </subcellularLocation>
</comment>
<dbReference type="Pfam" id="PF04066">
    <property type="entry name" value="MrpF_PhaF"/>
    <property type="match status" value="1"/>
</dbReference>
<gene>
    <name evidence="7" type="ORF">AMYX_01390</name>
</gene>
<evidence type="ECO:0000256" key="5">
    <source>
        <dbReference type="ARBA" id="ARBA00023136"/>
    </source>
</evidence>
<dbReference type="RefSeq" id="WP_176062201.1">
    <property type="nucleotide sequence ID" value="NZ_BJTG01000001.1"/>
</dbReference>
<evidence type="ECO:0008006" key="9">
    <source>
        <dbReference type="Google" id="ProtNLM"/>
    </source>
</evidence>
<proteinExistence type="predicted"/>